<dbReference type="NCBIfam" id="TIGR00254">
    <property type="entry name" value="GGDEF"/>
    <property type="match status" value="1"/>
</dbReference>
<dbReference type="PANTHER" id="PTHR33121">
    <property type="entry name" value="CYCLIC DI-GMP PHOSPHODIESTERASE PDEF"/>
    <property type="match status" value="1"/>
</dbReference>
<dbReference type="SUPFAM" id="SSF141868">
    <property type="entry name" value="EAL domain-like"/>
    <property type="match status" value="1"/>
</dbReference>
<dbReference type="Proteomes" id="UP000509367">
    <property type="component" value="Chromosome"/>
</dbReference>
<keyword evidence="4" id="KW-1185">Reference proteome</keyword>
<sequence length="430" mass="47358">MTDPVTGLGNLRRMKVKTEKLIASRADDPAPFTVGVFDIDRFRPVNDLFGRKAGDEILCQVALRISAALPEDATLVRITGDTFGMVLPTCFFEKDADRMGRLLSEVFAAPFDLGDRTVRMSASFGFCQYPFAGNGFDELFDKCESALYQARKGGVGSVQVYTHQMAEEMRRRTQIEQALRKAIAAEEIEAHFQPIVDIRTGAIQGFECLARWTDPDLGPISPGVFIPLAEQANIIDSLTKLLFVKALETAKAWPSDVFLSFNLSSLQLMDPMTGLAVLAMLSKSDFNPRRVEIEITETGIMSDPETAQRIIDEMRAVGIKVLLDDFGTGQSSLGRLRDFSFDKLKIDRSFVSSLGEDPQAEHIISAILYMCKALKLDVIAEGIETAEQAEKLVELGCTTGQGFHFGRPADAQTTLSYFRDAAPQSTAPLI</sequence>
<feature type="domain" description="GGDEF" evidence="2">
    <location>
        <begin position="30"/>
        <end position="163"/>
    </location>
</feature>
<dbReference type="Pfam" id="PF00990">
    <property type="entry name" value="GGDEF"/>
    <property type="match status" value="1"/>
</dbReference>
<protein>
    <submittedName>
        <fullName evidence="3">EAL domain-containing protein</fullName>
    </submittedName>
</protein>
<dbReference type="CDD" id="cd01948">
    <property type="entry name" value="EAL"/>
    <property type="match status" value="1"/>
</dbReference>
<dbReference type="InterPro" id="IPR000160">
    <property type="entry name" value="GGDEF_dom"/>
</dbReference>
<dbReference type="InterPro" id="IPR001633">
    <property type="entry name" value="EAL_dom"/>
</dbReference>
<reference evidence="3 4" key="1">
    <citation type="submission" date="2020-06" db="EMBL/GenBank/DDBJ databases">
        <title>Oricola thermophila sp. nov. isolated from a tidal sediments.</title>
        <authorList>
            <person name="Kwon K.K."/>
            <person name="Yang S.-H."/>
            <person name="Park M.-J."/>
        </authorList>
    </citation>
    <scope>NUCLEOTIDE SEQUENCE [LARGE SCALE GENOMIC DNA]</scope>
    <source>
        <strain evidence="3 4">MEBiC13590</strain>
    </source>
</reference>
<dbReference type="AlphaFoldDB" id="A0A6N1VNR2"/>
<dbReference type="PROSITE" id="PS50883">
    <property type="entry name" value="EAL"/>
    <property type="match status" value="1"/>
</dbReference>
<proteinExistence type="predicted"/>
<dbReference type="InterPro" id="IPR050706">
    <property type="entry name" value="Cyclic-di-GMP_PDE-like"/>
</dbReference>
<dbReference type="PANTHER" id="PTHR33121:SF79">
    <property type="entry name" value="CYCLIC DI-GMP PHOSPHODIESTERASE PDED-RELATED"/>
    <property type="match status" value="1"/>
</dbReference>
<dbReference type="Gene3D" id="3.30.70.270">
    <property type="match status" value="1"/>
</dbReference>
<dbReference type="Gene3D" id="3.20.20.450">
    <property type="entry name" value="EAL domain"/>
    <property type="match status" value="1"/>
</dbReference>
<evidence type="ECO:0000259" key="2">
    <source>
        <dbReference type="PROSITE" id="PS50887"/>
    </source>
</evidence>
<evidence type="ECO:0000313" key="3">
    <source>
        <dbReference type="EMBL" id="QKV20577.1"/>
    </source>
</evidence>
<dbReference type="InterPro" id="IPR029787">
    <property type="entry name" value="Nucleotide_cyclase"/>
</dbReference>
<feature type="domain" description="EAL" evidence="1">
    <location>
        <begin position="172"/>
        <end position="422"/>
    </location>
</feature>
<name>A0A6N1VNR2_9HYPH</name>
<dbReference type="SUPFAM" id="SSF55073">
    <property type="entry name" value="Nucleotide cyclase"/>
    <property type="match status" value="1"/>
</dbReference>
<dbReference type="KEGG" id="orm:HTY61_07785"/>
<evidence type="ECO:0000259" key="1">
    <source>
        <dbReference type="PROSITE" id="PS50883"/>
    </source>
</evidence>
<dbReference type="InterPro" id="IPR043128">
    <property type="entry name" value="Rev_trsase/Diguanyl_cyclase"/>
</dbReference>
<gene>
    <name evidence="3" type="ORF">HTY61_07785</name>
</gene>
<dbReference type="InterPro" id="IPR035919">
    <property type="entry name" value="EAL_sf"/>
</dbReference>
<organism evidence="3 4">
    <name type="scientific">Oricola thermophila</name>
    <dbReference type="NCBI Taxonomy" id="2742145"/>
    <lineage>
        <taxon>Bacteria</taxon>
        <taxon>Pseudomonadati</taxon>
        <taxon>Pseudomonadota</taxon>
        <taxon>Alphaproteobacteria</taxon>
        <taxon>Hyphomicrobiales</taxon>
        <taxon>Ahrensiaceae</taxon>
        <taxon>Oricola</taxon>
    </lineage>
</organism>
<dbReference type="EMBL" id="CP054836">
    <property type="protein sequence ID" value="QKV20577.1"/>
    <property type="molecule type" value="Genomic_DNA"/>
</dbReference>
<dbReference type="GO" id="GO:0071111">
    <property type="term" value="F:cyclic-guanylate-specific phosphodiesterase activity"/>
    <property type="evidence" value="ECO:0007669"/>
    <property type="project" value="InterPro"/>
</dbReference>
<evidence type="ECO:0000313" key="4">
    <source>
        <dbReference type="Proteomes" id="UP000509367"/>
    </source>
</evidence>
<accession>A0A6N1VNR2</accession>
<dbReference type="SMART" id="SM00267">
    <property type="entry name" value="GGDEF"/>
    <property type="match status" value="1"/>
</dbReference>
<dbReference type="Pfam" id="PF00563">
    <property type="entry name" value="EAL"/>
    <property type="match status" value="1"/>
</dbReference>
<dbReference type="SMART" id="SM00052">
    <property type="entry name" value="EAL"/>
    <property type="match status" value="1"/>
</dbReference>
<dbReference type="CDD" id="cd01949">
    <property type="entry name" value="GGDEF"/>
    <property type="match status" value="1"/>
</dbReference>
<dbReference type="PROSITE" id="PS50887">
    <property type="entry name" value="GGDEF"/>
    <property type="match status" value="1"/>
</dbReference>